<gene>
    <name evidence="7" type="ORF">E8L99_10615</name>
</gene>
<keyword evidence="3 6" id="KW-0812">Transmembrane</keyword>
<feature type="transmembrane region" description="Helical" evidence="6">
    <location>
        <begin position="371"/>
        <end position="391"/>
    </location>
</feature>
<keyword evidence="4 6" id="KW-1133">Transmembrane helix</keyword>
<dbReference type="Pfam" id="PF03739">
    <property type="entry name" value="LptF_LptG"/>
    <property type="match status" value="1"/>
</dbReference>
<evidence type="ECO:0000256" key="3">
    <source>
        <dbReference type="ARBA" id="ARBA00022692"/>
    </source>
</evidence>
<keyword evidence="8" id="KW-1185">Reference proteome</keyword>
<name>A0A4D7QHG0_9HYPH</name>
<keyword evidence="2" id="KW-1003">Cell membrane</keyword>
<organism evidence="7 8">
    <name type="scientific">Phreatobacter aquaticus</name>
    <dbReference type="NCBI Taxonomy" id="2570229"/>
    <lineage>
        <taxon>Bacteria</taxon>
        <taxon>Pseudomonadati</taxon>
        <taxon>Pseudomonadota</taxon>
        <taxon>Alphaproteobacteria</taxon>
        <taxon>Hyphomicrobiales</taxon>
        <taxon>Phreatobacteraceae</taxon>
        <taxon>Phreatobacter</taxon>
    </lineage>
</organism>
<evidence type="ECO:0000313" key="7">
    <source>
        <dbReference type="EMBL" id="QCK86171.1"/>
    </source>
</evidence>
<feature type="transmembrane region" description="Helical" evidence="6">
    <location>
        <begin position="424"/>
        <end position="448"/>
    </location>
</feature>
<keyword evidence="5 6" id="KW-0472">Membrane</keyword>
<evidence type="ECO:0000256" key="6">
    <source>
        <dbReference type="SAM" id="Phobius"/>
    </source>
</evidence>
<dbReference type="InterPro" id="IPR005495">
    <property type="entry name" value="LptG/LptF_permease"/>
</dbReference>
<evidence type="ECO:0000256" key="4">
    <source>
        <dbReference type="ARBA" id="ARBA00022989"/>
    </source>
</evidence>
<dbReference type="KEGG" id="paqt:E8L99_10615"/>
<protein>
    <submittedName>
        <fullName evidence="7">LptF/LptG family permease</fullName>
    </submittedName>
</protein>
<reference evidence="7 8" key="1">
    <citation type="submission" date="2019-04" db="EMBL/GenBank/DDBJ databases">
        <title>Phreatobacter aquaticus sp. nov.</title>
        <authorList>
            <person name="Choi A."/>
            <person name="Baek K."/>
        </authorList>
    </citation>
    <scope>NUCLEOTIDE SEQUENCE [LARGE SCALE GENOMIC DNA]</scope>
    <source>
        <strain evidence="7 8">NMCR1094</strain>
    </source>
</reference>
<feature type="transmembrane region" description="Helical" evidence="6">
    <location>
        <begin position="137"/>
        <end position="163"/>
    </location>
</feature>
<dbReference type="Proteomes" id="UP000298588">
    <property type="component" value="Chromosome"/>
</dbReference>
<sequence>MRRFDGDRDHRHSGTWNACGYGPRPDTRSACDLRRDADIGAVRHRSIPQFGDCSPRSWPIVMGKPSFRPSPGEERRFLTVYFGTYTRIQAISHARHAATVVAALLVIALTLDLATLIERILAQAPDQSALGRALHVAWYIMLRIADLIGTLLPLGTFLGIFWSEVTLTQTRERLVVWNGGRTPLQTLMPLLILGLICGIAQTAALMWLRPAAVAYQIENGIGSYGGRFDRRLQAHATWITLDNHLIRARIDYRNSRLIDVDIYEISTSGRMTSRIQARSAVPSSVAGQWTFIDGSRWIAPLPSDEQTNIGEAKWFTEEVLPLPLDPLWLANFAIEARFLPQQTLLALAALGDGVPNDAAYATWKQVRMAQALLPFGMMGLASALAMTLIAFRTTLKSVIGIGLTGYFVHVATHLIVWLGEYGYVAPILAGWLIPVATIAATLLLLVRLTPAIPPNDRRPGSLQPAAS</sequence>
<feature type="transmembrane region" description="Helical" evidence="6">
    <location>
        <begin position="398"/>
        <end position="418"/>
    </location>
</feature>
<dbReference type="OrthoDB" id="8478133at2"/>
<evidence type="ECO:0000256" key="2">
    <source>
        <dbReference type="ARBA" id="ARBA00022475"/>
    </source>
</evidence>
<dbReference type="GO" id="GO:0005886">
    <property type="term" value="C:plasma membrane"/>
    <property type="evidence" value="ECO:0007669"/>
    <property type="project" value="UniProtKB-SubCell"/>
</dbReference>
<comment type="subcellular location">
    <subcellularLocation>
        <location evidence="1">Cell membrane</location>
        <topology evidence="1">Multi-pass membrane protein</topology>
    </subcellularLocation>
</comment>
<evidence type="ECO:0000256" key="1">
    <source>
        <dbReference type="ARBA" id="ARBA00004651"/>
    </source>
</evidence>
<evidence type="ECO:0000256" key="5">
    <source>
        <dbReference type="ARBA" id="ARBA00023136"/>
    </source>
</evidence>
<dbReference type="AlphaFoldDB" id="A0A4D7QHG0"/>
<accession>A0A4D7QHG0</accession>
<evidence type="ECO:0000313" key="8">
    <source>
        <dbReference type="Proteomes" id="UP000298588"/>
    </source>
</evidence>
<feature type="transmembrane region" description="Helical" evidence="6">
    <location>
        <begin position="184"/>
        <end position="208"/>
    </location>
</feature>
<proteinExistence type="predicted"/>
<dbReference type="EMBL" id="CP039865">
    <property type="protein sequence ID" value="QCK86171.1"/>
    <property type="molecule type" value="Genomic_DNA"/>
</dbReference>
<feature type="transmembrane region" description="Helical" evidence="6">
    <location>
        <begin position="97"/>
        <end position="117"/>
    </location>
</feature>